<gene>
    <name evidence="9" type="ORF">Cgig2_023834</name>
</gene>
<dbReference type="Proteomes" id="UP001153076">
    <property type="component" value="Unassembled WGS sequence"/>
</dbReference>
<keyword evidence="3 6" id="KW-0812">Transmembrane</keyword>
<feature type="transmembrane region" description="Helical" evidence="6">
    <location>
        <begin position="183"/>
        <end position="213"/>
    </location>
</feature>
<dbReference type="EMBL" id="JAKOGI010000240">
    <property type="protein sequence ID" value="KAJ8438800.1"/>
    <property type="molecule type" value="Genomic_DNA"/>
</dbReference>
<dbReference type="AlphaFoldDB" id="A0A9Q1K8F6"/>
<dbReference type="GO" id="GO:0008610">
    <property type="term" value="P:lipid biosynthetic process"/>
    <property type="evidence" value="ECO:0007669"/>
    <property type="project" value="InterPro"/>
</dbReference>
<feature type="transmembrane region" description="Helical" evidence="6">
    <location>
        <begin position="45"/>
        <end position="63"/>
    </location>
</feature>
<reference evidence="9" key="1">
    <citation type="submission" date="2022-04" db="EMBL/GenBank/DDBJ databases">
        <title>Carnegiea gigantea Genome sequencing and assembly v2.</title>
        <authorList>
            <person name="Copetti D."/>
            <person name="Sanderson M.J."/>
            <person name="Burquez A."/>
            <person name="Wojciechowski M.F."/>
        </authorList>
    </citation>
    <scope>NUCLEOTIDE SEQUENCE</scope>
    <source>
        <strain evidence="9">SGP5-SGP5p</strain>
        <tissue evidence="9">Aerial part</tissue>
    </source>
</reference>
<comment type="caution">
    <text evidence="9">The sequence shown here is derived from an EMBL/GenBank/DDBJ whole genome shotgun (WGS) entry which is preliminary data.</text>
</comment>
<feature type="transmembrane region" description="Helical" evidence="6">
    <location>
        <begin position="329"/>
        <end position="349"/>
    </location>
</feature>
<keyword evidence="10" id="KW-1185">Reference proteome</keyword>
<dbReference type="SUPFAM" id="SSF51735">
    <property type="entry name" value="NAD(P)-binding Rossmann-fold domains"/>
    <property type="match status" value="1"/>
</dbReference>
<keyword evidence="4 6" id="KW-1133">Transmembrane helix</keyword>
<dbReference type="InterPro" id="IPR036291">
    <property type="entry name" value="NAD(P)-bd_dom_sf"/>
</dbReference>
<dbReference type="OrthoDB" id="408954at2759"/>
<proteinExistence type="inferred from homology"/>
<name>A0A9Q1K8F6_9CARY</name>
<evidence type="ECO:0000259" key="7">
    <source>
        <dbReference type="Pfam" id="PF04116"/>
    </source>
</evidence>
<comment type="similarity">
    <text evidence="2">Belongs to the sterol desaturase family.</text>
</comment>
<comment type="subcellular location">
    <subcellularLocation>
        <location evidence="1">Membrane</location>
        <topology evidence="1">Multi-pass membrane protein</topology>
    </subcellularLocation>
</comment>
<protein>
    <recommendedName>
        <fullName evidence="11">Fatty acid hydroxylase domain-containing protein</fullName>
    </recommendedName>
</protein>
<evidence type="ECO:0000256" key="1">
    <source>
        <dbReference type="ARBA" id="ARBA00004141"/>
    </source>
</evidence>
<evidence type="ECO:0000256" key="3">
    <source>
        <dbReference type="ARBA" id="ARBA00022692"/>
    </source>
</evidence>
<evidence type="ECO:0000313" key="10">
    <source>
        <dbReference type="Proteomes" id="UP001153076"/>
    </source>
</evidence>
<feature type="domain" description="Fatty acid hydroxylase" evidence="7">
    <location>
        <begin position="132"/>
        <end position="273"/>
    </location>
</feature>
<evidence type="ECO:0000259" key="8">
    <source>
        <dbReference type="Pfam" id="PF12076"/>
    </source>
</evidence>
<feature type="transmembrane region" description="Helical" evidence="6">
    <location>
        <begin position="97"/>
        <end position="115"/>
    </location>
</feature>
<dbReference type="InterPro" id="IPR050307">
    <property type="entry name" value="Sterol_Desaturase_Related"/>
</dbReference>
<evidence type="ECO:0000256" key="4">
    <source>
        <dbReference type="ARBA" id="ARBA00022989"/>
    </source>
</evidence>
<feature type="domain" description="Very-long-chain aldehyde decarbonylase CER1-like C-terminal" evidence="8">
    <location>
        <begin position="455"/>
        <end position="625"/>
    </location>
</feature>
<keyword evidence="5 6" id="KW-0472">Membrane</keyword>
<evidence type="ECO:0000313" key="9">
    <source>
        <dbReference type="EMBL" id="KAJ8438800.1"/>
    </source>
</evidence>
<dbReference type="InterPro" id="IPR021940">
    <property type="entry name" value="CER1-like_C"/>
</dbReference>
<evidence type="ECO:0008006" key="11">
    <source>
        <dbReference type="Google" id="ProtNLM"/>
    </source>
</evidence>
<feature type="transmembrane region" description="Helical" evidence="6">
    <location>
        <begin position="127"/>
        <end position="145"/>
    </location>
</feature>
<accession>A0A9Q1K8F6</accession>
<evidence type="ECO:0000256" key="6">
    <source>
        <dbReference type="SAM" id="Phobius"/>
    </source>
</evidence>
<dbReference type="Pfam" id="PF04116">
    <property type="entry name" value="FA_hydroxylase"/>
    <property type="match status" value="1"/>
</dbReference>
<dbReference type="GO" id="GO:0016020">
    <property type="term" value="C:membrane"/>
    <property type="evidence" value="ECO:0007669"/>
    <property type="project" value="UniProtKB-SubCell"/>
</dbReference>
<dbReference type="InterPro" id="IPR006694">
    <property type="entry name" value="Fatty_acid_hydroxylase"/>
</dbReference>
<organism evidence="9 10">
    <name type="scientific">Carnegiea gigantea</name>
    <dbReference type="NCBI Taxonomy" id="171969"/>
    <lineage>
        <taxon>Eukaryota</taxon>
        <taxon>Viridiplantae</taxon>
        <taxon>Streptophyta</taxon>
        <taxon>Embryophyta</taxon>
        <taxon>Tracheophyta</taxon>
        <taxon>Spermatophyta</taxon>
        <taxon>Magnoliopsida</taxon>
        <taxon>eudicotyledons</taxon>
        <taxon>Gunneridae</taxon>
        <taxon>Pentapetalae</taxon>
        <taxon>Caryophyllales</taxon>
        <taxon>Cactineae</taxon>
        <taxon>Cactaceae</taxon>
        <taxon>Cactoideae</taxon>
        <taxon>Echinocereeae</taxon>
        <taxon>Carnegiea</taxon>
    </lineage>
</organism>
<sequence>MEDMVAPFANWPWEKSGSYKYLLYGPFLAQVARLWWKGESVSSSWCFNIVLLCFLRYAIAQLWHTFCNMHFLSQDRRILHRSVDFKQIDHEWDWDNFIILQAFVGGIMCHMLPSLTNWGTLWDTRGLIAALILHMLVSEPLYYWIHRLLHSNSYLFNVYHSIHHLSPVPQPFTAENAAFLEHILLVLIMGIPVVGAALIGFGSLSLIYVYVLVFDFLRCMGHSNVEVFPHQIFEAFPFLRYLVYTPTYHNLHHTEKNSNFCLFMPLYDLLGNTLNVKSWELQKQISLNAGKNIEVPDFVFLAHIVDISSAIHVPFMFRSFASLPYATRWFILPAWPVSFIAMFGLWAWAKTFTVSFYNLRNKLHHTWVVPRFGVQYFLPFATNGINAQIEHAILKADKMGIKVLSLAALNKNEALNGGGILFVKNHPNLRVRVVHGNTLTAAVTINQIPKDVKEVFLTGSTSKLGRAIALYLCRRQVRVLMLTSSTERFLKIQKEAAVDCQKYLVQVTKYQAAANCNTWIVGKWITPREQKCAPPGTHFHQFVVPPIMNFRKDCTYGELAAMKLPQDAQGLGNCEYTMDRGVIHACHAGGLVHSLEGWTHHEVGAIDVDRIDIVWEAALRHGLRPV</sequence>
<dbReference type="Gene3D" id="3.40.50.720">
    <property type="entry name" value="NAD(P)-binding Rossmann-like Domain"/>
    <property type="match status" value="1"/>
</dbReference>
<dbReference type="Pfam" id="PF12076">
    <property type="entry name" value="CER1-like_C"/>
    <property type="match status" value="1"/>
</dbReference>
<dbReference type="GO" id="GO:0016491">
    <property type="term" value="F:oxidoreductase activity"/>
    <property type="evidence" value="ECO:0007669"/>
    <property type="project" value="InterPro"/>
</dbReference>
<evidence type="ECO:0000256" key="2">
    <source>
        <dbReference type="ARBA" id="ARBA00009324"/>
    </source>
</evidence>
<evidence type="ECO:0000256" key="5">
    <source>
        <dbReference type="ARBA" id="ARBA00023136"/>
    </source>
</evidence>
<dbReference type="GO" id="GO:0005506">
    <property type="term" value="F:iron ion binding"/>
    <property type="evidence" value="ECO:0007669"/>
    <property type="project" value="InterPro"/>
</dbReference>
<dbReference type="PANTHER" id="PTHR11863">
    <property type="entry name" value="STEROL DESATURASE"/>
    <property type="match status" value="1"/>
</dbReference>